<dbReference type="InterPro" id="IPR002347">
    <property type="entry name" value="SDR_fam"/>
</dbReference>
<dbReference type="PANTHER" id="PTHR31854">
    <property type="entry name" value="TUBULIN POLYGLUTAMYLASE COMPLEX SUBUNIT 2"/>
    <property type="match status" value="1"/>
</dbReference>
<dbReference type="PRINTS" id="PR00081">
    <property type="entry name" value="GDHRDH"/>
</dbReference>
<dbReference type="GeneTree" id="ENSGT00940000163763"/>
<protein>
    <submittedName>
        <fullName evidence="2">Zgc:64106</fullName>
    </submittedName>
</protein>
<dbReference type="InterPro" id="IPR039231">
    <property type="entry name" value="TPGS2"/>
</dbReference>
<reference evidence="2" key="1">
    <citation type="submission" date="2025-08" db="UniProtKB">
        <authorList>
            <consortium name="Ensembl"/>
        </authorList>
    </citation>
    <scope>IDENTIFICATION</scope>
</reference>
<dbReference type="AlphaFoldDB" id="A0A3B4VNU9"/>
<organism evidence="2 3">
    <name type="scientific">Seriola dumerili</name>
    <name type="common">Greater amberjack</name>
    <name type="synonym">Caranx dumerili</name>
    <dbReference type="NCBI Taxonomy" id="41447"/>
    <lineage>
        <taxon>Eukaryota</taxon>
        <taxon>Metazoa</taxon>
        <taxon>Chordata</taxon>
        <taxon>Craniata</taxon>
        <taxon>Vertebrata</taxon>
        <taxon>Euteleostomi</taxon>
        <taxon>Actinopterygii</taxon>
        <taxon>Neopterygii</taxon>
        <taxon>Teleostei</taxon>
        <taxon>Neoteleostei</taxon>
        <taxon>Acanthomorphata</taxon>
        <taxon>Carangaria</taxon>
        <taxon>Carangiformes</taxon>
        <taxon>Carangidae</taxon>
        <taxon>Seriola</taxon>
    </lineage>
</organism>
<name>A0A3B4VNU9_SERDU</name>
<dbReference type="SUPFAM" id="SSF51735">
    <property type="entry name" value="NAD(P)-binding Rossmann-fold domains"/>
    <property type="match status" value="1"/>
</dbReference>
<dbReference type="InterPro" id="IPR036291">
    <property type="entry name" value="NAD(P)-bd_dom_sf"/>
</dbReference>
<proteinExistence type="predicted"/>
<feature type="domain" description="Knr4/Smi1-like" evidence="1">
    <location>
        <begin position="41"/>
        <end position="197"/>
    </location>
</feature>
<dbReference type="SMART" id="SM00860">
    <property type="entry name" value="SMI1_KNR4"/>
    <property type="match status" value="1"/>
</dbReference>
<dbReference type="STRING" id="41447.ENSSDUP00000031375"/>
<dbReference type="InterPro" id="IPR018958">
    <property type="entry name" value="Knr4/Smi1-like_dom"/>
</dbReference>
<reference evidence="2" key="2">
    <citation type="submission" date="2025-09" db="UniProtKB">
        <authorList>
            <consortium name="Ensembl"/>
        </authorList>
    </citation>
    <scope>IDENTIFICATION</scope>
</reference>
<keyword evidence="3" id="KW-1185">Reference proteome</keyword>
<dbReference type="Pfam" id="PF00106">
    <property type="entry name" value="adh_short"/>
    <property type="match status" value="1"/>
</dbReference>
<evidence type="ECO:0000313" key="2">
    <source>
        <dbReference type="Ensembl" id="ENSSDUP00000031375.1"/>
    </source>
</evidence>
<dbReference type="Proteomes" id="UP000261420">
    <property type="component" value="Unplaced"/>
</dbReference>
<accession>A0A3B4VNU9</accession>
<dbReference type="PANTHER" id="PTHR31854:SF2">
    <property type="entry name" value="TUBULIN POLYGLUTAMYLASE COMPLEX SUBUNIT 2"/>
    <property type="match status" value="1"/>
</dbReference>
<evidence type="ECO:0000313" key="3">
    <source>
        <dbReference type="Proteomes" id="UP000261420"/>
    </source>
</evidence>
<evidence type="ECO:0000259" key="1">
    <source>
        <dbReference type="SMART" id="SM00860"/>
    </source>
</evidence>
<dbReference type="Ensembl" id="ENSSDUT00000031916.1">
    <property type="protein sequence ID" value="ENSSDUP00000031375.1"/>
    <property type="gene ID" value="ENSSDUG00000022565.1"/>
</dbReference>
<dbReference type="Gene3D" id="3.40.50.720">
    <property type="entry name" value="NAD(P)-binding Rossmann-like Domain"/>
    <property type="match status" value="1"/>
</dbReference>
<sequence>MEDIKDSLAFKGVAERLTLGITRILENMPGVVDVRFAEREPAEKRSLLSWEQKNTCILPEDLRDFYLTTDGFTLTWSVKLDNECVPLGCMMVNSVARLCPLLQPVSIFSLPNAPSLADLDWEENGTESGSEHAPAAPHFDSRSRIFELDSCGGSGKVCLVYKNCTPGVVAQKSEIWFLDRSLYWHFLTATFTSYYRLMITHLGLPEWQYAFTQYGPSPQAKQWASLYQPLTFSSDLSLADPAGDSYLNKLDPTKAFKGKAKVPAPKKKQSAQCNLGSTAKSQGIGKFIALDFARRGARVILACRSESRGTAALKEIKEKTGNSDIHLRLVDLSSLDSVREFAKGILEDEKALHILVNNAGVSGLPRQITKDGFDMCFATNHLGPFLLTNLLLDLMKHSTPARIVTLSSVNHKKGQVDFSHFHGENLTYYMDKVYNHTKLHNIICTNELARRLQGTGVTANSVHPGVVMTEVMRHYPFIVRFLFSLIGFFFFKSPEEGAVSSIYCAVAEETEGITGKYFDSDCSMVLPAPLARDAALAVKDFEICERLTSKL</sequence>